<reference evidence="8 9" key="1">
    <citation type="submission" date="2019-04" db="EMBL/GenBank/DDBJ databases">
        <title>Microbes associate with the intestines of laboratory mice.</title>
        <authorList>
            <person name="Navarre W."/>
            <person name="Wong E."/>
            <person name="Huang K."/>
            <person name="Tropini C."/>
            <person name="Ng K."/>
            <person name="Yu B."/>
        </authorList>
    </citation>
    <scope>NUCLEOTIDE SEQUENCE [LARGE SCALE GENOMIC DNA]</scope>
    <source>
        <strain evidence="8 9">NM70_E10</strain>
    </source>
</reference>
<dbReference type="GO" id="GO:0003755">
    <property type="term" value="F:peptidyl-prolyl cis-trans isomerase activity"/>
    <property type="evidence" value="ECO:0007669"/>
    <property type="project" value="UniProtKB-UniRule"/>
</dbReference>
<sequence>MGKKKEYKETNRMFLKRLASQEGVFVLPGGIYYKVLETGGGTVSPGPRSIVTVHYKGSLIDGRVFDNSYERTCPDALRLSDVIEGWQVALQKMHVGDKWIIYIPYAMGYGIKSVDSIPAYSTLIFEVELLAVA</sequence>
<comment type="catalytic activity">
    <reaction evidence="1 5 6">
        <text>[protein]-peptidylproline (omega=180) = [protein]-peptidylproline (omega=0)</text>
        <dbReference type="Rhea" id="RHEA:16237"/>
        <dbReference type="Rhea" id="RHEA-COMP:10747"/>
        <dbReference type="Rhea" id="RHEA-COMP:10748"/>
        <dbReference type="ChEBI" id="CHEBI:83833"/>
        <dbReference type="ChEBI" id="CHEBI:83834"/>
        <dbReference type="EC" id="5.2.1.8"/>
    </reaction>
</comment>
<dbReference type="EC" id="5.2.1.8" evidence="6"/>
<name>A0A4S2AC91_9BACE</name>
<protein>
    <recommendedName>
        <fullName evidence="6">Peptidyl-prolyl cis-trans isomerase</fullName>
        <ecNumber evidence="6">5.2.1.8</ecNumber>
    </recommendedName>
</protein>
<evidence type="ECO:0000256" key="6">
    <source>
        <dbReference type="RuleBase" id="RU003915"/>
    </source>
</evidence>
<dbReference type="RefSeq" id="WP_136014897.1">
    <property type="nucleotide sequence ID" value="NZ_CAMWAK010000052.1"/>
</dbReference>
<evidence type="ECO:0000313" key="8">
    <source>
        <dbReference type="EMBL" id="TGX98170.1"/>
    </source>
</evidence>
<dbReference type="PANTHER" id="PTHR43811:SF23">
    <property type="entry name" value="FKBP-TYPE 22 KDA PEPTIDYL-PROLYL CIS-TRANS ISOMERASE"/>
    <property type="match status" value="1"/>
</dbReference>
<organism evidence="8 9">
    <name type="scientific">Bacteroides acidifaciens</name>
    <dbReference type="NCBI Taxonomy" id="85831"/>
    <lineage>
        <taxon>Bacteria</taxon>
        <taxon>Pseudomonadati</taxon>
        <taxon>Bacteroidota</taxon>
        <taxon>Bacteroidia</taxon>
        <taxon>Bacteroidales</taxon>
        <taxon>Bacteroidaceae</taxon>
        <taxon>Bacteroides</taxon>
    </lineage>
</organism>
<dbReference type="InterPro" id="IPR046357">
    <property type="entry name" value="PPIase_dom_sf"/>
</dbReference>
<feature type="domain" description="PPIase FKBP-type" evidence="7">
    <location>
        <begin position="48"/>
        <end position="133"/>
    </location>
</feature>
<evidence type="ECO:0000313" key="9">
    <source>
        <dbReference type="Proteomes" id="UP000305751"/>
    </source>
</evidence>
<dbReference type="EMBL" id="SRZA01000078">
    <property type="protein sequence ID" value="TGX98170.1"/>
    <property type="molecule type" value="Genomic_DNA"/>
</dbReference>
<evidence type="ECO:0000256" key="2">
    <source>
        <dbReference type="ARBA" id="ARBA00006577"/>
    </source>
</evidence>
<evidence type="ECO:0000256" key="3">
    <source>
        <dbReference type="ARBA" id="ARBA00023110"/>
    </source>
</evidence>
<evidence type="ECO:0000256" key="5">
    <source>
        <dbReference type="PROSITE-ProRule" id="PRU00277"/>
    </source>
</evidence>
<dbReference type="Gene3D" id="3.10.50.40">
    <property type="match status" value="1"/>
</dbReference>
<gene>
    <name evidence="8" type="ORF">E5356_17160</name>
</gene>
<evidence type="ECO:0000256" key="4">
    <source>
        <dbReference type="ARBA" id="ARBA00023235"/>
    </source>
</evidence>
<keyword evidence="9" id="KW-1185">Reference proteome</keyword>
<dbReference type="PROSITE" id="PS50059">
    <property type="entry name" value="FKBP_PPIASE"/>
    <property type="match status" value="1"/>
</dbReference>
<proteinExistence type="inferred from homology"/>
<keyword evidence="3 5" id="KW-0697">Rotamase</keyword>
<dbReference type="PANTHER" id="PTHR43811">
    <property type="entry name" value="FKBP-TYPE PEPTIDYL-PROLYL CIS-TRANS ISOMERASE FKPA"/>
    <property type="match status" value="1"/>
</dbReference>
<keyword evidence="4 5" id="KW-0413">Isomerase</keyword>
<dbReference type="AlphaFoldDB" id="A0A4S2AC91"/>
<evidence type="ECO:0000256" key="1">
    <source>
        <dbReference type="ARBA" id="ARBA00000971"/>
    </source>
</evidence>
<dbReference type="InterPro" id="IPR001179">
    <property type="entry name" value="PPIase_FKBP_dom"/>
</dbReference>
<evidence type="ECO:0000259" key="7">
    <source>
        <dbReference type="PROSITE" id="PS50059"/>
    </source>
</evidence>
<dbReference type="Pfam" id="PF00254">
    <property type="entry name" value="FKBP_C"/>
    <property type="match status" value="1"/>
</dbReference>
<accession>A0A4S2AC91</accession>
<dbReference type="SUPFAM" id="SSF54534">
    <property type="entry name" value="FKBP-like"/>
    <property type="match status" value="1"/>
</dbReference>
<comment type="similarity">
    <text evidence="2 6">Belongs to the FKBP-type PPIase family.</text>
</comment>
<dbReference type="Proteomes" id="UP000305751">
    <property type="component" value="Unassembled WGS sequence"/>
</dbReference>
<comment type="caution">
    <text evidence="8">The sequence shown here is derived from an EMBL/GenBank/DDBJ whole genome shotgun (WGS) entry which is preliminary data.</text>
</comment>